<dbReference type="GO" id="GO:0016765">
    <property type="term" value="F:transferase activity, transferring alkyl or aryl (other than methyl) groups"/>
    <property type="evidence" value="ECO:0007669"/>
    <property type="project" value="InterPro"/>
</dbReference>
<organism evidence="4 5">
    <name type="scientific">Oleidesulfovibrio alaskensis (strain ATCC BAA-1058 / DSM 17464 / G20)</name>
    <name type="common">Desulfovibrio alaskensis</name>
    <dbReference type="NCBI Taxonomy" id="207559"/>
    <lineage>
        <taxon>Bacteria</taxon>
        <taxon>Pseudomonadati</taxon>
        <taxon>Thermodesulfobacteriota</taxon>
        <taxon>Desulfovibrionia</taxon>
        <taxon>Desulfovibrionales</taxon>
        <taxon>Desulfovibrionaceae</taxon>
        <taxon>Oleidesulfovibrio</taxon>
    </lineage>
</organism>
<dbReference type="InterPro" id="IPR001986">
    <property type="entry name" value="Enolpyruvate_Tfrase_dom"/>
</dbReference>
<dbReference type="STRING" id="207559.Dde_1106"/>
<evidence type="ECO:0000313" key="5">
    <source>
        <dbReference type="Proteomes" id="UP000002710"/>
    </source>
</evidence>
<keyword evidence="5" id="KW-1185">Reference proteome</keyword>
<evidence type="ECO:0000256" key="2">
    <source>
        <dbReference type="SAM" id="MobiDB-lite"/>
    </source>
</evidence>
<name>Q313I9_OLEA2</name>
<dbReference type="RefSeq" id="WP_011367136.1">
    <property type="nucleotide sequence ID" value="NC_007519.1"/>
</dbReference>
<dbReference type="SUPFAM" id="SSF55205">
    <property type="entry name" value="EPT/RTPC-like"/>
    <property type="match status" value="1"/>
</dbReference>
<dbReference type="Proteomes" id="UP000002710">
    <property type="component" value="Chromosome"/>
</dbReference>
<sequence>MHNDSPRPRLRRSLVEEIADLDQELLDLLARRSRLVAKTRRPKKEGSGTDEVNNEKKIRLAWERTTTRFSGDQRMLRQLFSLLQELDLTYKKEEETRTDFNLAPQQKPVAVNIAGPGCSRQARIWTALCAAAGAAARISNVVVNDRVIDLVKALNQSGARLSWEADTVISKEGPGLDFADKVIFAGDDTFNAYLLAFMALPHTGMVKFTGGHQLKLADLTPMRHFLPSLGARVAHMVPKSNGLPLRLESAGMLPDSITVPAELPEEGLTALLLAAPSWGINVRINLGASPHAQAVLQEVLPALKACGADIQHTGDELSVLPGLPSVPENLRLDIDPLLAAYILALPAFAQGRVQLQGRWNSAVPGTADATALLRAAGLSAQQQESGVSCAPAGQCDLQQMTAHNGLAGVPQALRPLALAVAAHCAATGGSYTLPGLGNALQNDIVFREGADGFITRLGLDVQEDTLVRPDGKPQMPAPWTCPDAWWAMAYALAAFKRPYSAGLRLTNPGVVTDLMPSFWLLYNGLPDPDMKRKLKEPTDGDKPARRRIITG</sequence>
<protein>
    <submittedName>
        <fullName evidence="4">5-enolpyruvylshikimate-3-phosphate synthase-like protein</fullName>
    </submittedName>
</protein>
<feature type="domain" description="Enolpyruvate transferase" evidence="3">
    <location>
        <begin position="113"/>
        <end position="495"/>
    </location>
</feature>
<evidence type="ECO:0000259" key="3">
    <source>
        <dbReference type="Pfam" id="PF00275"/>
    </source>
</evidence>
<proteinExistence type="predicted"/>
<gene>
    <name evidence="4" type="ordered locus">Dde_1106</name>
</gene>
<dbReference type="KEGG" id="dde:Dde_1106"/>
<dbReference type="EMBL" id="CP000112">
    <property type="protein sequence ID" value="ABB37907.1"/>
    <property type="molecule type" value="Genomic_DNA"/>
</dbReference>
<feature type="region of interest" description="Disordered" evidence="2">
    <location>
        <begin position="530"/>
        <end position="551"/>
    </location>
</feature>
<dbReference type="Pfam" id="PF00275">
    <property type="entry name" value="EPSP_synthase"/>
    <property type="match status" value="1"/>
</dbReference>
<dbReference type="InterPro" id="IPR036968">
    <property type="entry name" value="Enolpyruvate_Tfrase_sf"/>
</dbReference>
<dbReference type="SUPFAM" id="SSF48600">
    <property type="entry name" value="Chorismate mutase II"/>
    <property type="match status" value="1"/>
</dbReference>
<dbReference type="GO" id="GO:0046417">
    <property type="term" value="P:chorismate metabolic process"/>
    <property type="evidence" value="ECO:0007669"/>
    <property type="project" value="InterPro"/>
</dbReference>
<dbReference type="eggNOG" id="COG0128">
    <property type="taxonomic scope" value="Bacteria"/>
</dbReference>
<dbReference type="HOGENOM" id="CLU_031779_0_0_7"/>
<keyword evidence="1" id="KW-0808">Transferase</keyword>
<reference evidence="4 5" key="1">
    <citation type="journal article" date="2011" name="J. Bacteriol.">
        <title>Complete genome sequence and updated annotation of Desulfovibrio alaskensis G20.</title>
        <authorList>
            <person name="Hauser L.J."/>
            <person name="Land M.L."/>
            <person name="Brown S.D."/>
            <person name="Larimer F."/>
            <person name="Keller K.L."/>
            <person name="Rapp-Giles B.J."/>
            <person name="Price M.N."/>
            <person name="Lin M."/>
            <person name="Bruce D.C."/>
            <person name="Detter J.C."/>
            <person name="Tapia R."/>
            <person name="Han C.S."/>
            <person name="Goodwin L.A."/>
            <person name="Cheng J.F."/>
            <person name="Pitluck S."/>
            <person name="Copeland A."/>
            <person name="Lucas S."/>
            <person name="Nolan M."/>
            <person name="Lapidus A.L."/>
            <person name="Palumbo A.V."/>
            <person name="Wall J.D."/>
        </authorList>
    </citation>
    <scope>NUCLEOTIDE SEQUENCE [LARGE SCALE GENOMIC DNA]</scope>
    <source>
        <strain evidence="5">ATCC BAA 1058 / DSM 17464 / G20</strain>
    </source>
</reference>
<accession>Q313I9</accession>
<feature type="compositionally biased region" description="Basic and acidic residues" evidence="2">
    <location>
        <begin position="530"/>
        <end position="543"/>
    </location>
</feature>
<dbReference type="InterPro" id="IPR036263">
    <property type="entry name" value="Chorismate_II_sf"/>
</dbReference>
<dbReference type="AlphaFoldDB" id="Q313I9"/>
<dbReference type="Gene3D" id="3.65.10.10">
    <property type="entry name" value="Enolpyruvate transferase domain"/>
    <property type="match status" value="2"/>
</dbReference>
<evidence type="ECO:0000256" key="1">
    <source>
        <dbReference type="ARBA" id="ARBA00022679"/>
    </source>
</evidence>
<dbReference type="InterPro" id="IPR013792">
    <property type="entry name" value="RNA3'P_cycl/enolpyr_Trfase_a/b"/>
</dbReference>
<evidence type="ECO:0000313" key="4">
    <source>
        <dbReference type="EMBL" id="ABB37907.1"/>
    </source>
</evidence>